<keyword evidence="4" id="KW-1185">Reference proteome</keyword>
<reference evidence="3 4" key="1">
    <citation type="submission" date="2011-05" db="EMBL/GenBank/DDBJ databases">
        <title>Complete sequence of chromosome 2 of Sphingobium chlorophenolicum L-1.</title>
        <authorList>
            <consortium name="US DOE Joint Genome Institute"/>
            <person name="Lucas S."/>
            <person name="Han J."/>
            <person name="Lapidus A."/>
            <person name="Cheng J.-F."/>
            <person name="Goodwin L."/>
            <person name="Pitluck S."/>
            <person name="Peters L."/>
            <person name="Daligault H."/>
            <person name="Han C."/>
            <person name="Tapia R."/>
            <person name="Land M."/>
            <person name="Hauser L."/>
            <person name="Kyrpides N."/>
            <person name="Ivanova N."/>
            <person name="Pagani I."/>
            <person name="Turner P."/>
            <person name="Copley S."/>
            <person name="Woyke T."/>
        </authorList>
    </citation>
    <scope>NUCLEOTIDE SEQUENCE [LARGE SCALE GENOMIC DNA]</scope>
    <source>
        <strain evidence="3 4">L-1</strain>
    </source>
</reference>
<dbReference type="InterPro" id="IPR029058">
    <property type="entry name" value="AB_hydrolase_fold"/>
</dbReference>
<dbReference type="Pfam" id="PF07859">
    <property type="entry name" value="Abhydrolase_3"/>
    <property type="match status" value="1"/>
</dbReference>
<gene>
    <name evidence="3" type="ORF">Sphch_3684</name>
</gene>
<proteinExistence type="predicted"/>
<sequence precursor="true">MERRQLLKAMVATGAALRFLSPYSVWAQGAEEGYLALVHPDLRPLARQMFQFTAAAPALSPATLAQWRATMLQYVQPTAADVPIDTRIVRGAKGQPDVKVFLINGGRDGARPAILNTHGGGFVTGTAAVDNASLQQICKALDCVAVNVEYRLAPETRFAGSVEDNYAGLKWLYDNAEQLGVDQSRIAVMGSSAGGGHAALLAIAARDRGEVPLAFQCLIYPMLDDRTGSSRPVPDHIGRLIWTAASNRFGWESFLGVKPGRPTVPRGAIPARVENLEGLPPAFIGVGTLDLFCDEDIEYARRLNAAGVPAELIVVPGAFHGFNALPGGAPIAQWFNAAKLAALRCAFSNQT</sequence>
<evidence type="ECO:0000313" key="3">
    <source>
        <dbReference type="EMBL" id="AEG51269.1"/>
    </source>
</evidence>
<accession>F6F153</accession>
<dbReference type="HOGENOM" id="CLU_012494_6_1_5"/>
<evidence type="ECO:0000259" key="2">
    <source>
        <dbReference type="Pfam" id="PF07859"/>
    </source>
</evidence>
<dbReference type="InterPro" id="IPR013094">
    <property type="entry name" value="AB_hydrolase_3"/>
</dbReference>
<evidence type="ECO:0000313" key="4">
    <source>
        <dbReference type="Proteomes" id="UP000007150"/>
    </source>
</evidence>
<name>F6F153_SPHCR</name>
<dbReference type="GO" id="GO:0016787">
    <property type="term" value="F:hydrolase activity"/>
    <property type="evidence" value="ECO:0007669"/>
    <property type="project" value="UniProtKB-KW"/>
</dbReference>
<dbReference type="KEGG" id="sch:Sphch_3684"/>
<dbReference type="InterPro" id="IPR050300">
    <property type="entry name" value="GDXG_lipolytic_enzyme"/>
</dbReference>
<dbReference type="SUPFAM" id="SSF53474">
    <property type="entry name" value="alpha/beta-Hydrolases"/>
    <property type="match status" value="1"/>
</dbReference>
<dbReference type="Gene3D" id="3.40.50.1820">
    <property type="entry name" value="alpha/beta hydrolase"/>
    <property type="match status" value="1"/>
</dbReference>
<dbReference type="STRING" id="690566.Sphch_3684"/>
<evidence type="ECO:0000256" key="1">
    <source>
        <dbReference type="ARBA" id="ARBA00022801"/>
    </source>
</evidence>
<dbReference type="PANTHER" id="PTHR48081:SF8">
    <property type="entry name" value="ALPHA_BETA HYDROLASE FOLD-3 DOMAIN-CONTAINING PROTEIN-RELATED"/>
    <property type="match status" value="1"/>
</dbReference>
<dbReference type="RefSeq" id="WP_013849498.1">
    <property type="nucleotide sequence ID" value="NC_015594.1"/>
</dbReference>
<protein>
    <submittedName>
        <fullName evidence="3">Alpha/beta hydrolase domain-containing protein</fullName>
    </submittedName>
</protein>
<dbReference type="AlphaFoldDB" id="F6F153"/>
<dbReference type="EMBL" id="CP002799">
    <property type="protein sequence ID" value="AEG51269.1"/>
    <property type="molecule type" value="Genomic_DNA"/>
</dbReference>
<keyword evidence="1 3" id="KW-0378">Hydrolase</keyword>
<dbReference type="Proteomes" id="UP000007150">
    <property type="component" value="Chromosome 2"/>
</dbReference>
<dbReference type="PANTHER" id="PTHR48081">
    <property type="entry name" value="AB HYDROLASE SUPERFAMILY PROTEIN C4A8.06C"/>
    <property type="match status" value="1"/>
</dbReference>
<feature type="domain" description="Alpha/beta hydrolase fold-3" evidence="2">
    <location>
        <begin position="115"/>
        <end position="322"/>
    </location>
</feature>
<organism evidence="3 4">
    <name type="scientific">Sphingobium chlorophenolicum L-1</name>
    <dbReference type="NCBI Taxonomy" id="690566"/>
    <lineage>
        <taxon>Bacteria</taxon>
        <taxon>Pseudomonadati</taxon>
        <taxon>Pseudomonadota</taxon>
        <taxon>Alphaproteobacteria</taxon>
        <taxon>Sphingomonadales</taxon>
        <taxon>Sphingomonadaceae</taxon>
        <taxon>Sphingobium</taxon>
    </lineage>
</organism>